<feature type="transmembrane region" description="Helical" evidence="11">
    <location>
        <begin position="33"/>
        <end position="56"/>
    </location>
</feature>
<dbReference type="GO" id="GO:0016887">
    <property type="term" value="F:ATP hydrolysis activity"/>
    <property type="evidence" value="ECO:0007669"/>
    <property type="project" value="InterPro"/>
</dbReference>
<protein>
    <recommendedName>
        <fullName evidence="16">Transporter associated with antigen processing 2</fullName>
    </recommendedName>
</protein>
<reference evidence="14" key="1">
    <citation type="submission" date="2025-08" db="UniProtKB">
        <authorList>
            <consortium name="Ensembl"/>
        </authorList>
    </citation>
    <scope>IDENTIFICATION</scope>
</reference>
<evidence type="ECO:0000313" key="15">
    <source>
        <dbReference type="Proteomes" id="UP000694569"/>
    </source>
</evidence>
<dbReference type="Gene3D" id="1.20.1560.10">
    <property type="entry name" value="ABC transporter type 1, transmembrane domain"/>
    <property type="match status" value="2"/>
</dbReference>
<dbReference type="OrthoDB" id="6500128at2759"/>
<keyword evidence="9 11" id="KW-1133">Transmembrane helix</keyword>
<dbReference type="Proteomes" id="UP000694569">
    <property type="component" value="Unplaced"/>
</dbReference>
<dbReference type="PANTHER" id="PTHR43394">
    <property type="entry name" value="ATP-DEPENDENT PERMEASE MDL1, MITOCHONDRIAL"/>
    <property type="match status" value="1"/>
</dbReference>
<keyword evidence="15" id="KW-1185">Reference proteome</keyword>
<proteinExistence type="inferred from homology"/>
<dbReference type="FunFam" id="3.40.50.300:FF:000140">
    <property type="entry name" value="Lipid A export ATP-binding/permease protein MsbA"/>
    <property type="match status" value="1"/>
</dbReference>
<dbReference type="Pfam" id="PF00005">
    <property type="entry name" value="ABC_tran"/>
    <property type="match status" value="1"/>
</dbReference>
<dbReference type="Pfam" id="PF00664">
    <property type="entry name" value="ABC_membrane"/>
    <property type="match status" value="1"/>
</dbReference>
<dbReference type="GO" id="GO:0015421">
    <property type="term" value="F:ABC-type oligopeptide transporter activity"/>
    <property type="evidence" value="ECO:0007669"/>
    <property type="project" value="TreeGrafter"/>
</dbReference>
<feature type="domain" description="ABC transmembrane type-1" evidence="13">
    <location>
        <begin position="156"/>
        <end position="434"/>
    </location>
</feature>
<accession>A0A8C5Q014</accession>
<dbReference type="AlphaFoldDB" id="A0A8C5Q014"/>
<dbReference type="PROSITE" id="PS50929">
    <property type="entry name" value="ABC_TM1F"/>
    <property type="match status" value="1"/>
</dbReference>
<dbReference type="SUPFAM" id="SSF90123">
    <property type="entry name" value="ABC transporter transmembrane region"/>
    <property type="match status" value="1"/>
</dbReference>
<dbReference type="InterPro" id="IPR039421">
    <property type="entry name" value="Type_1_exporter"/>
</dbReference>
<evidence type="ECO:0000256" key="11">
    <source>
        <dbReference type="SAM" id="Phobius"/>
    </source>
</evidence>
<keyword evidence="7" id="KW-0653">Protein transport</keyword>
<dbReference type="PROSITE" id="PS50893">
    <property type="entry name" value="ABC_TRANSPORTER_2"/>
    <property type="match status" value="1"/>
</dbReference>
<dbReference type="GO" id="GO:0005524">
    <property type="term" value="F:ATP binding"/>
    <property type="evidence" value="ECO:0007669"/>
    <property type="project" value="UniProtKB-KW"/>
</dbReference>
<dbReference type="InterPro" id="IPR003593">
    <property type="entry name" value="AAA+_ATPase"/>
</dbReference>
<name>A0A8C5Q014_9ANUR</name>
<keyword evidence="4 11" id="KW-0812">Transmembrane</keyword>
<keyword evidence="8" id="KW-1278">Translocase</keyword>
<dbReference type="GO" id="GO:0016020">
    <property type="term" value="C:membrane"/>
    <property type="evidence" value="ECO:0007669"/>
    <property type="project" value="InterPro"/>
</dbReference>
<reference evidence="14" key="2">
    <citation type="submission" date="2025-09" db="UniProtKB">
        <authorList>
            <consortium name="Ensembl"/>
        </authorList>
    </citation>
    <scope>IDENTIFICATION</scope>
</reference>
<evidence type="ECO:0000256" key="8">
    <source>
        <dbReference type="ARBA" id="ARBA00022967"/>
    </source>
</evidence>
<evidence type="ECO:0008006" key="16">
    <source>
        <dbReference type="Google" id="ProtNLM"/>
    </source>
</evidence>
<dbReference type="InterPro" id="IPR011527">
    <property type="entry name" value="ABC1_TM_dom"/>
</dbReference>
<evidence type="ECO:0000256" key="10">
    <source>
        <dbReference type="ARBA" id="ARBA00023136"/>
    </source>
</evidence>
<sequence length="723" mass="80736">MISLRFHVPLLVLDCLLTYISSGIVYTHYPSDLLAASWIVSLVKFLILGLVSLKLYHPDWVSSSPLYVLTVCLTPPLHQTLRSYVTSHSPELYSGLSGSLISHITLLAACLIWDLAMPNKIPQPTSGEDSDGKEKNRENFIRLLKYSKADWMPLSGAFIFMALALISEMFIPYYMGRVIDILSSSYKETAFLMAIFYMTIFSITSSVSAGCRGCLFMLSMSRLTQRLRRLLFRSVVKQEISFFETTKTGDITSRLSIDTARVSRSIAANVNITLRMLVKCIGVYSFMISISWQLTLLTFLSSPLTWIIQKLYNHYHQDLVEKVQDSVAKSSDIAKEILESVRTVHSFDAVEIESKRYDASLDEIHQLQSRRDLVRALYLLIVNLAAQIVMLIYGQSLIESGIISSGKMVSFILYQMESGSYIRSLVYMLSEITHSAAASQKVFLYLDREPRVSTSGRYRPEKLTTGFQFNNVTFSYPSRKDTPAVQDISFKLPPGSVTALVGPSGGGKTTCVSLLERFYEPDSGEILLDGIPIHQYEHKYLHTKVALVAQEPVLFFGSVKDNISYGLDSAPEEQLKEAARKANAEAFIQGMEKGYDTDVGESGSQLGAGQKQRLAIARALARKPKLLILDEASSSLDAETEHEIQKSLSGLDGLSLLIVAHKLRTIQKADQILVLEGGRLAESGKHEELIERKGGRGLCLKKDLLESLDCAWCVEKVLLMIWI</sequence>
<keyword evidence="5" id="KW-0547">Nucleotide-binding</keyword>
<evidence type="ECO:0000256" key="2">
    <source>
        <dbReference type="ARBA" id="ARBA00006493"/>
    </source>
</evidence>
<dbReference type="GeneTree" id="ENSGT00940000155431"/>
<evidence type="ECO:0000256" key="9">
    <source>
        <dbReference type="ARBA" id="ARBA00022989"/>
    </source>
</evidence>
<dbReference type="Ensembl" id="ENSLLET00000031252.1">
    <property type="protein sequence ID" value="ENSLLEP00000030091.1"/>
    <property type="gene ID" value="ENSLLEG00000018274.1"/>
</dbReference>
<dbReference type="GO" id="GO:0012505">
    <property type="term" value="C:endomembrane system"/>
    <property type="evidence" value="ECO:0007669"/>
    <property type="project" value="UniProtKB-SubCell"/>
</dbReference>
<keyword evidence="3" id="KW-0813">Transport</keyword>
<dbReference type="InterPro" id="IPR003439">
    <property type="entry name" value="ABC_transporter-like_ATP-bd"/>
</dbReference>
<dbReference type="SUPFAM" id="SSF52540">
    <property type="entry name" value="P-loop containing nucleoside triphosphate hydrolases"/>
    <property type="match status" value="1"/>
</dbReference>
<evidence type="ECO:0000256" key="6">
    <source>
        <dbReference type="ARBA" id="ARBA00022840"/>
    </source>
</evidence>
<dbReference type="SMART" id="SM00382">
    <property type="entry name" value="AAA"/>
    <property type="match status" value="1"/>
</dbReference>
<evidence type="ECO:0000259" key="12">
    <source>
        <dbReference type="PROSITE" id="PS50893"/>
    </source>
</evidence>
<comment type="similarity">
    <text evidence="2">Belongs to the ABC transporter superfamily. ABCB family. MHC peptide exporter (TC 3.A.1.209) subfamily.</text>
</comment>
<feature type="transmembrane region" description="Helical" evidence="11">
    <location>
        <begin position="195"/>
        <end position="218"/>
    </location>
</feature>
<keyword evidence="6" id="KW-0067">ATP-binding</keyword>
<feature type="transmembrane region" description="Helical" evidence="11">
    <location>
        <begin position="151"/>
        <end position="175"/>
    </location>
</feature>
<evidence type="ECO:0000259" key="13">
    <source>
        <dbReference type="PROSITE" id="PS50929"/>
    </source>
</evidence>
<evidence type="ECO:0000256" key="5">
    <source>
        <dbReference type="ARBA" id="ARBA00022741"/>
    </source>
</evidence>
<keyword evidence="7" id="KW-0571">Peptide transport</keyword>
<dbReference type="InterPro" id="IPR027417">
    <property type="entry name" value="P-loop_NTPase"/>
</dbReference>
<evidence type="ECO:0000256" key="7">
    <source>
        <dbReference type="ARBA" id="ARBA00022856"/>
    </source>
</evidence>
<evidence type="ECO:0000313" key="14">
    <source>
        <dbReference type="Ensembl" id="ENSLLEP00000030091.1"/>
    </source>
</evidence>
<feature type="transmembrane region" description="Helical" evidence="11">
    <location>
        <begin position="6"/>
        <end position="26"/>
    </location>
</feature>
<organism evidence="14 15">
    <name type="scientific">Leptobrachium leishanense</name>
    <name type="common">Leishan spiny toad</name>
    <dbReference type="NCBI Taxonomy" id="445787"/>
    <lineage>
        <taxon>Eukaryota</taxon>
        <taxon>Metazoa</taxon>
        <taxon>Chordata</taxon>
        <taxon>Craniata</taxon>
        <taxon>Vertebrata</taxon>
        <taxon>Euteleostomi</taxon>
        <taxon>Amphibia</taxon>
        <taxon>Batrachia</taxon>
        <taxon>Anura</taxon>
        <taxon>Pelobatoidea</taxon>
        <taxon>Megophryidae</taxon>
        <taxon>Leptobrachium</taxon>
    </lineage>
</organism>
<evidence type="ECO:0000256" key="1">
    <source>
        <dbReference type="ARBA" id="ARBA00004127"/>
    </source>
</evidence>
<comment type="subcellular location">
    <subcellularLocation>
        <location evidence="1">Endomembrane system</location>
        <topology evidence="1">Multi-pass membrane protein</topology>
    </subcellularLocation>
</comment>
<dbReference type="PANTHER" id="PTHR43394:SF14">
    <property type="entry name" value="TRANSPORTER 2, ATP BINDING CASSETTE SUBFAMILY B"/>
    <property type="match status" value="1"/>
</dbReference>
<dbReference type="Gene3D" id="3.40.50.300">
    <property type="entry name" value="P-loop containing nucleotide triphosphate hydrolases"/>
    <property type="match status" value="1"/>
</dbReference>
<evidence type="ECO:0000256" key="3">
    <source>
        <dbReference type="ARBA" id="ARBA00022448"/>
    </source>
</evidence>
<evidence type="ECO:0000256" key="4">
    <source>
        <dbReference type="ARBA" id="ARBA00022692"/>
    </source>
</evidence>
<dbReference type="InterPro" id="IPR036640">
    <property type="entry name" value="ABC1_TM_sf"/>
</dbReference>
<feature type="domain" description="ABC transporter" evidence="12">
    <location>
        <begin position="467"/>
        <end position="702"/>
    </location>
</feature>
<keyword evidence="10 11" id="KW-0472">Membrane</keyword>
<feature type="transmembrane region" description="Helical" evidence="11">
    <location>
        <begin position="376"/>
        <end position="394"/>
    </location>
</feature>